<feature type="region of interest" description="Disordered" evidence="1">
    <location>
        <begin position="267"/>
        <end position="299"/>
    </location>
</feature>
<evidence type="ECO:0000313" key="3">
    <source>
        <dbReference type="Proteomes" id="UP001195483"/>
    </source>
</evidence>
<dbReference type="AlphaFoldDB" id="A0AAE0RNB9"/>
<keyword evidence="3" id="KW-1185">Reference proteome</keyword>
<reference evidence="2" key="3">
    <citation type="submission" date="2023-05" db="EMBL/GenBank/DDBJ databases">
        <authorList>
            <person name="Smith C.H."/>
        </authorList>
    </citation>
    <scope>NUCLEOTIDE SEQUENCE</scope>
    <source>
        <strain evidence="2">CHS0354</strain>
        <tissue evidence="2">Mantle</tissue>
    </source>
</reference>
<sequence length="388" mass="43774">MRWNEIVKKSKLSRFVDLVCCVTYEMETNNCNINGFRENGVSVLGQNVKSMGILIYTPTGDSLSKKDGKKNHRVAFNVNGRKLRPGEEEEGKPKPLCRSSDTNCWDVNNNGNKRYDSLIRDIFVTINTMSLLSDFPQTGLANSTVGNGRTRAHPVAAPKRSTCSLELDRSGFSELILPMCPRSGFLADTTLNRSKTQRKLNELQTSMYSCSDVSFETKEETEQTCLQISEVNNYIRVISREPRRNLTSNIEERVEIIPIEENRVDSNTKLENGNERSVEETNCEPTSKPKPRGESDRHVSNEAYDIIHNLDDKEPKTSHESNIRFGPSKLCTQFFKPKFPKSTKQSVLIGDVVHEVNAHGRESIDVNKPGMKRPVTIGKIKTMRSVLG</sequence>
<proteinExistence type="predicted"/>
<protein>
    <submittedName>
        <fullName evidence="2">Uncharacterized protein</fullName>
    </submittedName>
</protein>
<reference evidence="2" key="1">
    <citation type="journal article" date="2021" name="Genome Biol. Evol.">
        <title>A High-Quality Reference Genome for a Parasitic Bivalve with Doubly Uniparental Inheritance (Bivalvia: Unionida).</title>
        <authorList>
            <person name="Smith C.H."/>
        </authorList>
    </citation>
    <scope>NUCLEOTIDE SEQUENCE</scope>
    <source>
        <strain evidence="2">CHS0354</strain>
    </source>
</reference>
<gene>
    <name evidence="2" type="ORF">CHS0354_034176</name>
</gene>
<name>A0AAE0RNB9_9BIVA</name>
<dbReference type="Proteomes" id="UP001195483">
    <property type="component" value="Unassembled WGS sequence"/>
</dbReference>
<accession>A0AAE0RNB9</accession>
<comment type="caution">
    <text evidence="2">The sequence shown here is derived from an EMBL/GenBank/DDBJ whole genome shotgun (WGS) entry which is preliminary data.</text>
</comment>
<organism evidence="2 3">
    <name type="scientific">Potamilus streckersoni</name>
    <dbReference type="NCBI Taxonomy" id="2493646"/>
    <lineage>
        <taxon>Eukaryota</taxon>
        <taxon>Metazoa</taxon>
        <taxon>Spiralia</taxon>
        <taxon>Lophotrochozoa</taxon>
        <taxon>Mollusca</taxon>
        <taxon>Bivalvia</taxon>
        <taxon>Autobranchia</taxon>
        <taxon>Heteroconchia</taxon>
        <taxon>Palaeoheterodonta</taxon>
        <taxon>Unionida</taxon>
        <taxon>Unionoidea</taxon>
        <taxon>Unionidae</taxon>
        <taxon>Ambleminae</taxon>
        <taxon>Lampsilini</taxon>
        <taxon>Potamilus</taxon>
    </lineage>
</organism>
<evidence type="ECO:0000313" key="2">
    <source>
        <dbReference type="EMBL" id="KAK3576500.1"/>
    </source>
</evidence>
<reference evidence="2" key="2">
    <citation type="journal article" date="2021" name="Genome Biol. Evol.">
        <title>Developing a high-quality reference genome for a parasitic bivalve with doubly uniparental inheritance (Bivalvia: Unionida).</title>
        <authorList>
            <person name="Smith C.H."/>
        </authorList>
    </citation>
    <scope>NUCLEOTIDE SEQUENCE</scope>
    <source>
        <strain evidence="2">CHS0354</strain>
        <tissue evidence="2">Mantle</tissue>
    </source>
</reference>
<evidence type="ECO:0000256" key="1">
    <source>
        <dbReference type="SAM" id="MobiDB-lite"/>
    </source>
</evidence>
<feature type="non-terminal residue" evidence="2">
    <location>
        <position position="388"/>
    </location>
</feature>
<dbReference type="EMBL" id="JAEAOA010002000">
    <property type="protein sequence ID" value="KAK3576500.1"/>
    <property type="molecule type" value="Genomic_DNA"/>
</dbReference>
<feature type="compositionally biased region" description="Basic and acidic residues" evidence="1">
    <location>
        <begin position="267"/>
        <end position="279"/>
    </location>
</feature>